<dbReference type="eggNOG" id="COG1309">
    <property type="taxonomic scope" value="Bacteria"/>
</dbReference>
<reference evidence="8" key="1">
    <citation type="submission" date="2016-10" db="EMBL/GenBank/DDBJ databases">
        <authorList>
            <person name="Varghese N."/>
            <person name="Submissions S."/>
        </authorList>
    </citation>
    <scope>NUCLEOTIDE SEQUENCE [LARGE SCALE GENOMIC DNA]</scope>
    <source>
        <strain evidence="8">DSM 22126</strain>
    </source>
</reference>
<dbReference type="Proteomes" id="UP000185663">
    <property type="component" value="Chromosome I"/>
</dbReference>
<gene>
    <name evidence="7" type="ORF">SAMN04489860_0809</name>
</gene>
<evidence type="ECO:0000259" key="6">
    <source>
        <dbReference type="PROSITE" id="PS50977"/>
    </source>
</evidence>
<feature type="region of interest" description="Disordered" evidence="5">
    <location>
        <begin position="1"/>
        <end position="20"/>
    </location>
</feature>
<evidence type="ECO:0000256" key="4">
    <source>
        <dbReference type="PROSITE-ProRule" id="PRU00335"/>
    </source>
</evidence>
<evidence type="ECO:0000313" key="7">
    <source>
        <dbReference type="EMBL" id="SDS10714.1"/>
    </source>
</evidence>
<evidence type="ECO:0000313" key="8">
    <source>
        <dbReference type="Proteomes" id="UP000185663"/>
    </source>
</evidence>
<dbReference type="Gene3D" id="1.10.357.10">
    <property type="entry name" value="Tetracycline Repressor, domain 2"/>
    <property type="match status" value="1"/>
</dbReference>
<keyword evidence="3" id="KW-0804">Transcription</keyword>
<evidence type="ECO:0000256" key="2">
    <source>
        <dbReference type="ARBA" id="ARBA00023125"/>
    </source>
</evidence>
<organism evidence="7 8">
    <name type="scientific">Paraoerskovia marina</name>
    <dbReference type="NCBI Taxonomy" id="545619"/>
    <lineage>
        <taxon>Bacteria</taxon>
        <taxon>Bacillati</taxon>
        <taxon>Actinomycetota</taxon>
        <taxon>Actinomycetes</taxon>
        <taxon>Micrococcales</taxon>
        <taxon>Cellulomonadaceae</taxon>
        <taxon>Paraoerskovia</taxon>
    </lineage>
</organism>
<dbReference type="PANTHER" id="PTHR47506">
    <property type="entry name" value="TRANSCRIPTIONAL REGULATORY PROTEIN"/>
    <property type="match status" value="1"/>
</dbReference>
<protein>
    <submittedName>
        <fullName evidence="7">DNA-binding transcriptional regulator, AcrR family</fullName>
    </submittedName>
</protein>
<keyword evidence="1" id="KW-0805">Transcription regulation</keyword>
<dbReference type="Gene3D" id="1.10.10.60">
    <property type="entry name" value="Homeodomain-like"/>
    <property type="match status" value="1"/>
</dbReference>
<accession>A0A1H1PHU8</accession>
<feature type="DNA-binding region" description="H-T-H motif" evidence="4">
    <location>
        <begin position="42"/>
        <end position="61"/>
    </location>
</feature>
<dbReference type="InterPro" id="IPR036271">
    <property type="entry name" value="Tet_transcr_reg_TetR-rel_C_sf"/>
</dbReference>
<name>A0A1H1PHU8_9CELL</name>
<dbReference type="InterPro" id="IPR001647">
    <property type="entry name" value="HTH_TetR"/>
</dbReference>
<dbReference type="AlphaFoldDB" id="A0A1H1PHU8"/>
<dbReference type="InterPro" id="IPR011075">
    <property type="entry name" value="TetR_C"/>
</dbReference>
<evidence type="ECO:0000256" key="3">
    <source>
        <dbReference type="ARBA" id="ARBA00023163"/>
    </source>
</evidence>
<proteinExistence type="predicted"/>
<evidence type="ECO:0000256" key="1">
    <source>
        <dbReference type="ARBA" id="ARBA00023015"/>
    </source>
</evidence>
<evidence type="ECO:0000256" key="5">
    <source>
        <dbReference type="SAM" id="MobiDB-lite"/>
    </source>
</evidence>
<sequence>MVTTSSGPPAADGRRLRGERSRRTVLDEAVQVASVEGLDALSLGRLADAVGASKSGVAGLFASRESLQLATVARARDVFVVDVFQRGIDAPRGLPRLWSTYCAWVDHSRRRVFRGGCFFRTVASEYDARPGTLRDTIRDALDSWSEHIQTLTTDAVERGDLDAGADAELLAFQLSAAYAYANDTALLHDDDAAYDRALEAARATLRGAGADPAGLTTG</sequence>
<dbReference type="SUPFAM" id="SSF46689">
    <property type="entry name" value="Homeodomain-like"/>
    <property type="match status" value="1"/>
</dbReference>
<feature type="domain" description="HTH tetR-type" evidence="6">
    <location>
        <begin position="19"/>
        <end position="79"/>
    </location>
</feature>
<dbReference type="PANTHER" id="PTHR47506:SF6">
    <property type="entry name" value="HTH-TYPE TRANSCRIPTIONAL REPRESSOR NEMR"/>
    <property type="match status" value="1"/>
</dbReference>
<dbReference type="EMBL" id="LT629776">
    <property type="protein sequence ID" value="SDS10714.1"/>
    <property type="molecule type" value="Genomic_DNA"/>
</dbReference>
<dbReference type="SUPFAM" id="SSF48498">
    <property type="entry name" value="Tetracyclin repressor-like, C-terminal domain"/>
    <property type="match status" value="1"/>
</dbReference>
<keyword evidence="2 4" id="KW-0238">DNA-binding</keyword>
<keyword evidence="8" id="KW-1185">Reference proteome</keyword>
<dbReference type="GO" id="GO:0003677">
    <property type="term" value="F:DNA binding"/>
    <property type="evidence" value="ECO:0007669"/>
    <property type="project" value="UniProtKB-UniRule"/>
</dbReference>
<dbReference type="PROSITE" id="PS50977">
    <property type="entry name" value="HTH_TETR_2"/>
    <property type="match status" value="1"/>
</dbReference>
<dbReference type="Pfam" id="PF16925">
    <property type="entry name" value="TetR_C_13"/>
    <property type="match status" value="1"/>
</dbReference>
<dbReference type="STRING" id="545619.SAMN04489860_0809"/>
<dbReference type="RefSeq" id="WP_231959287.1">
    <property type="nucleotide sequence ID" value="NZ_LT629776.1"/>
</dbReference>
<dbReference type="InterPro" id="IPR009057">
    <property type="entry name" value="Homeodomain-like_sf"/>
</dbReference>